<keyword evidence="3" id="KW-0732">Signal</keyword>
<proteinExistence type="predicted"/>
<feature type="disulfide bond" evidence="7">
    <location>
        <begin position="486"/>
        <end position="547"/>
    </location>
</feature>
<feature type="disulfide bond" evidence="7">
    <location>
        <begin position="344"/>
        <end position="408"/>
    </location>
</feature>
<dbReference type="GO" id="GO:0031012">
    <property type="term" value="C:extracellular matrix"/>
    <property type="evidence" value="ECO:0007669"/>
    <property type="project" value="TreeGrafter"/>
</dbReference>
<dbReference type="SMART" id="SM00202">
    <property type="entry name" value="SR"/>
    <property type="match status" value="4"/>
</dbReference>
<reference evidence="9" key="2">
    <citation type="submission" date="2025-09" db="UniProtKB">
        <authorList>
            <consortium name="Ensembl"/>
        </authorList>
    </citation>
    <scope>IDENTIFICATION</scope>
</reference>
<name>A0A667HKI6_LYNCA</name>
<dbReference type="GO" id="GO:0006952">
    <property type="term" value="P:defense response"/>
    <property type="evidence" value="ECO:0007669"/>
    <property type="project" value="TreeGrafter"/>
</dbReference>
<evidence type="ECO:0000256" key="6">
    <source>
        <dbReference type="ARBA" id="ARBA00023180"/>
    </source>
</evidence>
<protein>
    <recommendedName>
        <fullName evidence="8">SRCR domain-containing protein</fullName>
    </recommendedName>
</protein>
<evidence type="ECO:0000313" key="10">
    <source>
        <dbReference type="Proteomes" id="UP000472241"/>
    </source>
</evidence>
<feature type="domain" description="SRCR" evidence="8">
    <location>
        <begin position="199"/>
        <end position="299"/>
    </location>
</feature>
<feature type="disulfide bond" evidence="7">
    <location>
        <begin position="388"/>
        <end position="398"/>
    </location>
</feature>
<feature type="domain" description="SRCR" evidence="8">
    <location>
        <begin position="78"/>
        <end position="173"/>
    </location>
</feature>
<evidence type="ECO:0000256" key="5">
    <source>
        <dbReference type="ARBA" id="ARBA00023157"/>
    </source>
</evidence>
<dbReference type="Ensembl" id="ENSLCNT00005022734.1">
    <property type="protein sequence ID" value="ENSLCNP00005020303.1"/>
    <property type="gene ID" value="ENSLCNG00005013184.1"/>
</dbReference>
<dbReference type="Proteomes" id="UP000472241">
    <property type="component" value="Unplaced"/>
</dbReference>
<evidence type="ECO:0000256" key="3">
    <source>
        <dbReference type="ARBA" id="ARBA00022729"/>
    </source>
</evidence>
<dbReference type="FunFam" id="3.10.250.10:FF:000003">
    <property type="entry name" value="Deleted in malignant brain tumors 1"/>
    <property type="match status" value="4"/>
</dbReference>
<sequence length="551" mass="59522">MTCQVSRWVWTDPVVLLQSLHPNRAGRAAGLCSKVTIAGVSGQEARHTLFSKTPSQDVYLSLFPLSRLLGTWPPCLSLRLVNGGDRCQGRVEVLYQGSWGTVCDDDWDINDANVVCRQLGCGWAVARFGEGSGPIVLDDVRCSGQESYLWRCPHNGWNSHNCRHGEDASVICSEPTHSFLQGPHPTSPGYLWNEAGLSLRLANGGDRCQGRVEVLYQGSWGTVCDDDWDINDANVVCRQLGCGRAVSAPGSARFGQGSGPIVLDDVRCSGQESYLWRCPHNGWNSHNCGHSEDASAICSVLSTQTSGTLPTVTKKKIIFLLVNGGDRCQGRVEVLYRGSWGTVCDDDWDTNDANVVCRQLGCGWAVSAPGSARFGQGSGPIVLDDVRCSGQESYLWRCPHNGWNSHNCGHGEDAGVICLGCAQAGKEKREMAIISYAMCLSDASLRLVSSNSSYGACAGRVEIYHNGIWGTVCDDSWDIQDAQVVCRQLRCGYAVSALGNAHFGPGSGPITLDDVVCSGTESTLWQCRNRGWFSHDCAHREDAGVICSGTT</sequence>
<dbReference type="GO" id="GO:0005615">
    <property type="term" value="C:extracellular space"/>
    <property type="evidence" value="ECO:0007669"/>
    <property type="project" value="TreeGrafter"/>
</dbReference>
<feature type="disulfide bond" evidence="7">
    <location>
        <begin position="268"/>
        <end position="278"/>
    </location>
</feature>
<evidence type="ECO:0000256" key="7">
    <source>
        <dbReference type="PROSITE-ProRule" id="PRU00196"/>
    </source>
</evidence>
<keyword evidence="6" id="KW-0325">Glycoprotein</keyword>
<comment type="subcellular location">
    <subcellularLocation>
        <location evidence="1">Secreted</location>
    </subcellularLocation>
</comment>
<dbReference type="PANTHER" id="PTHR19331">
    <property type="entry name" value="SCAVENGER RECEPTOR DOMAIN-CONTAINING"/>
    <property type="match status" value="1"/>
</dbReference>
<keyword evidence="2" id="KW-0964">Secreted</keyword>
<dbReference type="Pfam" id="PF00530">
    <property type="entry name" value="SRCR"/>
    <property type="match status" value="4"/>
</dbReference>
<feature type="domain" description="SRCR" evidence="8">
    <location>
        <begin position="319"/>
        <end position="419"/>
    </location>
</feature>
<feature type="disulfide bond" evidence="7">
    <location>
        <begin position="237"/>
        <end position="298"/>
    </location>
</feature>
<dbReference type="SUPFAM" id="SSF56487">
    <property type="entry name" value="SRCR-like"/>
    <property type="match status" value="4"/>
</dbReference>
<accession>A0A667HKI6</accession>
<dbReference type="InterPro" id="IPR036772">
    <property type="entry name" value="SRCR-like_dom_sf"/>
</dbReference>
<keyword evidence="5 7" id="KW-1015">Disulfide bond</keyword>
<evidence type="ECO:0000256" key="1">
    <source>
        <dbReference type="ARBA" id="ARBA00004613"/>
    </source>
</evidence>
<feature type="disulfide bond" evidence="7">
    <location>
        <begin position="224"/>
        <end position="288"/>
    </location>
</feature>
<dbReference type="PANTHER" id="PTHR19331:SF22">
    <property type="entry name" value="DELETED IN MALIGNANT BRAIN TUMORS 1 PROTEIN"/>
    <property type="match status" value="1"/>
</dbReference>
<reference evidence="9" key="1">
    <citation type="submission" date="2025-08" db="UniProtKB">
        <authorList>
            <consortium name="Ensembl"/>
        </authorList>
    </citation>
    <scope>IDENTIFICATION</scope>
</reference>
<dbReference type="GO" id="GO:0016020">
    <property type="term" value="C:membrane"/>
    <property type="evidence" value="ECO:0007669"/>
    <property type="project" value="InterPro"/>
</dbReference>
<evidence type="ECO:0000256" key="4">
    <source>
        <dbReference type="ARBA" id="ARBA00022737"/>
    </source>
</evidence>
<feature type="domain" description="SRCR" evidence="8">
    <location>
        <begin position="445"/>
        <end position="548"/>
    </location>
</feature>
<feature type="disulfide bond" evidence="7">
    <location>
        <begin position="357"/>
        <end position="418"/>
    </location>
</feature>
<dbReference type="PRINTS" id="PR00258">
    <property type="entry name" value="SPERACTRCPTR"/>
</dbReference>
<dbReference type="AlphaFoldDB" id="A0A667HKI6"/>
<feature type="disulfide bond" evidence="7">
    <location>
        <begin position="473"/>
        <end position="537"/>
    </location>
</feature>
<evidence type="ECO:0000256" key="2">
    <source>
        <dbReference type="ARBA" id="ARBA00022525"/>
    </source>
</evidence>
<organism evidence="9 10">
    <name type="scientific">Lynx canadensis</name>
    <name type="common">Canada lynx</name>
    <name type="synonym">Felis canadensis</name>
    <dbReference type="NCBI Taxonomy" id="61383"/>
    <lineage>
        <taxon>Eukaryota</taxon>
        <taxon>Metazoa</taxon>
        <taxon>Chordata</taxon>
        <taxon>Craniata</taxon>
        <taxon>Vertebrata</taxon>
        <taxon>Euteleostomi</taxon>
        <taxon>Mammalia</taxon>
        <taxon>Eutheria</taxon>
        <taxon>Laurasiatheria</taxon>
        <taxon>Carnivora</taxon>
        <taxon>Feliformia</taxon>
        <taxon>Felidae</taxon>
        <taxon>Felinae</taxon>
        <taxon>Lynx</taxon>
    </lineage>
</organism>
<keyword evidence="4" id="KW-0677">Repeat</keyword>
<evidence type="ECO:0000259" key="8">
    <source>
        <dbReference type="PROSITE" id="PS50287"/>
    </source>
</evidence>
<dbReference type="InterPro" id="IPR001190">
    <property type="entry name" value="SRCR"/>
</dbReference>
<dbReference type="PROSITE" id="PS50287">
    <property type="entry name" value="SRCR_2"/>
    <property type="match status" value="4"/>
</dbReference>
<keyword evidence="10" id="KW-1185">Reference proteome</keyword>
<dbReference type="Gene3D" id="3.10.250.10">
    <property type="entry name" value="SRCR-like domain"/>
    <property type="match status" value="4"/>
</dbReference>
<feature type="disulfide bond" evidence="7">
    <location>
        <begin position="517"/>
        <end position="527"/>
    </location>
</feature>
<feature type="disulfide bond" evidence="7">
    <location>
        <begin position="142"/>
        <end position="152"/>
    </location>
</feature>
<evidence type="ECO:0000313" key="9">
    <source>
        <dbReference type="Ensembl" id="ENSLCNP00005020303.1"/>
    </source>
</evidence>
<comment type="caution">
    <text evidence="7">Lacks conserved residue(s) required for the propagation of feature annotation.</text>
</comment>
<dbReference type="PROSITE" id="PS00420">
    <property type="entry name" value="SRCR_1"/>
    <property type="match status" value="3"/>
</dbReference>